<dbReference type="SUPFAM" id="SSF56601">
    <property type="entry name" value="beta-lactamase/transpeptidase-like"/>
    <property type="match status" value="1"/>
</dbReference>
<gene>
    <name evidence="3" type="primary">dacB</name>
    <name evidence="3" type="ORF">D2917_15400</name>
</gene>
<dbReference type="EC" id="3.4.16.4" evidence="3"/>
<name>A0A5P3VKE1_9BURK</name>
<keyword evidence="3" id="KW-0121">Carboxypeptidase</keyword>
<dbReference type="Pfam" id="PF02113">
    <property type="entry name" value="Peptidase_S13"/>
    <property type="match status" value="1"/>
</dbReference>
<evidence type="ECO:0000256" key="2">
    <source>
        <dbReference type="ARBA" id="ARBA00022801"/>
    </source>
</evidence>
<keyword evidence="2 3" id="KW-0378">Hydrolase</keyword>
<dbReference type="Gene3D" id="3.40.710.10">
    <property type="entry name" value="DD-peptidase/beta-lactamase superfamily"/>
    <property type="match status" value="2"/>
</dbReference>
<dbReference type="GO" id="GO:0009002">
    <property type="term" value="F:serine-type D-Ala-D-Ala carboxypeptidase activity"/>
    <property type="evidence" value="ECO:0007669"/>
    <property type="project" value="UniProtKB-EC"/>
</dbReference>
<proteinExistence type="inferred from homology"/>
<accession>A0A5P3VKE1</accession>
<dbReference type="NCBIfam" id="TIGR00666">
    <property type="entry name" value="PBP4"/>
    <property type="match status" value="1"/>
</dbReference>
<evidence type="ECO:0000256" key="1">
    <source>
        <dbReference type="ARBA" id="ARBA00006096"/>
    </source>
</evidence>
<protein>
    <submittedName>
        <fullName evidence="3">D-alanyl-D-alanine carboxypeptidase/D-alanyl-D-alanine-endopeptidase</fullName>
        <ecNumber evidence="3">3.4.16.4</ecNumber>
    </submittedName>
</protein>
<dbReference type="PRINTS" id="PR00922">
    <property type="entry name" value="DADACBPTASE3"/>
</dbReference>
<dbReference type="PANTHER" id="PTHR30023:SF0">
    <property type="entry name" value="PENICILLIN-SENSITIVE CARBOXYPEPTIDASE A"/>
    <property type="match status" value="1"/>
</dbReference>
<dbReference type="Proteomes" id="UP000325743">
    <property type="component" value="Chromosome 2"/>
</dbReference>
<dbReference type="GO" id="GO:0006508">
    <property type="term" value="P:proteolysis"/>
    <property type="evidence" value="ECO:0007669"/>
    <property type="project" value="InterPro"/>
</dbReference>
<comment type="similarity">
    <text evidence="1">Belongs to the peptidase S13 family.</text>
</comment>
<dbReference type="EMBL" id="CP032519">
    <property type="protein sequence ID" value="QEZ45711.1"/>
    <property type="molecule type" value="Genomic_DNA"/>
</dbReference>
<dbReference type="Gene3D" id="3.50.80.20">
    <property type="entry name" value="D-Ala-D-Ala carboxypeptidase C, peptidase S13"/>
    <property type="match status" value="1"/>
</dbReference>
<dbReference type="AlphaFoldDB" id="A0A5P3VKE1"/>
<keyword evidence="3" id="KW-0645">Protease</keyword>
<dbReference type="InterPro" id="IPR000667">
    <property type="entry name" value="Peptidase_S13"/>
</dbReference>
<organism evidence="3 4">
    <name type="scientific">Cupriavidus oxalaticus</name>
    <dbReference type="NCBI Taxonomy" id="96344"/>
    <lineage>
        <taxon>Bacteria</taxon>
        <taxon>Pseudomonadati</taxon>
        <taxon>Pseudomonadota</taxon>
        <taxon>Betaproteobacteria</taxon>
        <taxon>Burkholderiales</taxon>
        <taxon>Burkholderiaceae</taxon>
        <taxon>Cupriavidus</taxon>
    </lineage>
</organism>
<dbReference type="GO" id="GO:0000270">
    <property type="term" value="P:peptidoglycan metabolic process"/>
    <property type="evidence" value="ECO:0007669"/>
    <property type="project" value="TreeGrafter"/>
</dbReference>
<reference evidence="3 4" key="1">
    <citation type="submission" date="2018-09" db="EMBL/GenBank/DDBJ databases">
        <title>Complete genome sequence of Cupriavidus oxalaticus T2, a bacterium capable of phenol tolerance and degradation.</title>
        <authorList>
            <person name="Yan J."/>
        </authorList>
    </citation>
    <scope>NUCLEOTIDE SEQUENCE [LARGE SCALE GENOMIC DNA]</scope>
    <source>
        <strain evidence="3 4">T2</strain>
    </source>
</reference>
<dbReference type="PANTHER" id="PTHR30023">
    <property type="entry name" value="D-ALANYL-D-ALANINE CARBOXYPEPTIDASE"/>
    <property type="match status" value="1"/>
</dbReference>
<sequence length="550" mass="58055">MAAMPRTPRTTATRTASRPGALLRRLSPLLAAALLMAGGPVIAPALAKAPAKVQKSQKVQKAQKVQKSAKAQKDQIAGKTARATPSADAGLMQAGVPAQVAAALRRAGVPASATSFYVVKLGAPSARASWNAQQPMNPASTMKLVTTFAGLQLLGPEYRWQTSLYADAQPGFDGTVNGNVYLRGRGDPKLVPEEMAKLVASARAGGATAINGDLVLDRSYFADGLDGNGTIDGEAQRAYNVGPDALLYAFKTLSFTLTPDPVTQTVAVSVTPELAQLRLDNQLALTNGRCGDWQSRATPSVQPQSDGTVLASFAGDYSSDCGEHVLNIATLSHAEFTWGGFVAEWQRAGGRFTHLPALRSGKVPRGAVLLARHYGLPLSDIVRDINKFSNNVMARQLFLTIGAELDRGGPASPERSIRVVRRWLAKQGLDMPGLVLDNGSGLSREERISAYDMARLLQQAAASNVGPALVDSLPVLGVDGTLRNRLTGANAAGSGYLKTGTLADVRALAGYVDAEDGSRYVLVSMINHPNAAQAREAHDALMQWVYRGAP</sequence>
<evidence type="ECO:0000313" key="4">
    <source>
        <dbReference type="Proteomes" id="UP000325743"/>
    </source>
</evidence>
<dbReference type="InterPro" id="IPR012338">
    <property type="entry name" value="Beta-lactam/transpept-like"/>
</dbReference>
<evidence type="ECO:0000313" key="3">
    <source>
        <dbReference type="EMBL" id="QEZ45711.1"/>
    </source>
</evidence>